<dbReference type="InterPro" id="IPR045462">
    <property type="entry name" value="aa-tRNA-synth_I_cd-bd"/>
</dbReference>
<gene>
    <name evidence="14" type="ORF">MNBD_ALPHA06-841</name>
</gene>
<dbReference type="InterPro" id="IPR014729">
    <property type="entry name" value="Rossmann-like_a/b/a_fold"/>
</dbReference>
<dbReference type="InterPro" id="IPR004527">
    <property type="entry name" value="Glu-tRNA-ligase_bac/mito"/>
</dbReference>
<evidence type="ECO:0000313" key="14">
    <source>
        <dbReference type="EMBL" id="VAV96215.1"/>
    </source>
</evidence>
<dbReference type="PANTHER" id="PTHR43311:SF2">
    <property type="entry name" value="GLUTAMATE--TRNA LIGASE, MITOCHONDRIAL-RELATED"/>
    <property type="match status" value="1"/>
</dbReference>
<dbReference type="InterPro" id="IPR033910">
    <property type="entry name" value="GluRS_core"/>
</dbReference>
<dbReference type="HAMAP" id="MF_00022">
    <property type="entry name" value="Glu_tRNA_synth_type1"/>
    <property type="match status" value="1"/>
</dbReference>
<evidence type="ECO:0000256" key="9">
    <source>
        <dbReference type="ARBA" id="ARBA00022917"/>
    </source>
</evidence>
<dbReference type="PROSITE" id="PS00178">
    <property type="entry name" value="AA_TRNA_LIGASE_I"/>
    <property type="match status" value="1"/>
</dbReference>
<dbReference type="EMBL" id="UOEE01000218">
    <property type="protein sequence ID" value="VAV96215.1"/>
    <property type="molecule type" value="Genomic_DNA"/>
</dbReference>
<proteinExistence type="inferred from homology"/>
<feature type="domain" description="Glutamyl/glutaminyl-tRNA synthetase class Ib catalytic" evidence="12">
    <location>
        <begin position="3"/>
        <end position="303"/>
    </location>
</feature>
<dbReference type="InterPro" id="IPR049940">
    <property type="entry name" value="GluQ/Sye"/>
</dbReference>
<dbReference type="FunFam" id="3.40.50.620:FF:000007">
    <property type="entry name" value="Glutamate--tRNA ligase"/>
    <property type="match status" value="1"/>
</dbReference>
<comment type="subunit">
    <text evidence="3">Monomer.</text>
</comment>
<keyword evidence="9" id="KW-0648">Protein biosynthesis</keyword>
<dbReference type="CDD" id="cd00808">
    <property type="entry name" value="GluRS_core"/>
    <property type="match status" value="1"/>
</dbReference>
<protein>
    <recommendedName>
        <fullName evidence="4">glutamate--tRNA ligase</fullName>
        <ecNumber evidence="4">6.1.1.17</ecNumber>
    </recommendedName>
    <alternativeName>
        <fullName evidence="11">Glutamyl-tRNA synthetase</fullName>
    </alternativeName>
</protein>
<evidence type="ECO:0000256" key="6">
    <source>
        <dbReference type="ARBA" id="ARBA00022598"/>
    </source>
</evidence>
<organism evidence="14">
    <name type="scientific">hydrothermal vent metagenome</name>
    <dbReference type="NCBI Taxonomy" id="652676"/>
    <lineage>
        <taxon>unclassified sequences</taxon>
        <taxon>metagenomes</taxon>
        <taxon>ecological metagenomes</taxon>
    </lineage>
</organism>
<dbReference type="InterPro" id="IPR000924">
    <property type="entry name" value="Glu/Gln-tRNA-synth"/>
</dbReference>
<dbReference type="InterPro" id="IPR001412">
    <property type="entry name" value="aa-tRNA-synth_I_CS"/>
</dbReference>
<dbReference type="PANTHER" id="PTHR43311">
    <property type="entry name" value="GLUTAMATE--TRNA LIGASE"/>
    <property type="match status" value="1"/>
</dbReference>
<dbReference type="GO" id="GO:0008270">
    <property type="term" value="F:zinc ion binding"/>
    <property type="evidence" value="ECO:0007669"/>
    <property type="project" value="InterPro"/>
</dbReference>
<dbReference type="SUPFAM" id="SSF48163">
    <property type="entry name" value="An anticodon-binding domain of class I aminoacyl-tRNA synthetases"/>
    <property type="match status" value="1"/>
</dbReference>
<evidence type="ECO:0000259" key="12">
    <source>
        <dbReference type="Pfam" id="PF00749"/>
    </source>
</evidence>
<evidence type="ECO:0000256" key="5">
    <source>
        <dbReference type="ARBA" id="ARBA00022490"/>
    </source>
</evidence>
<dbReference type="GO" id="GO:0004818">
    <property type="term" value="F:glutamate-tRNA ligase activity"/>
    <property type="evidence" value="ECO:0007669"/>
    <property type="project" value="UniProtKB-EC"/>
</dbReference>
<evidence type="ECO:0000256" key="10">
    <source>
        <dbReference type="ARBA" id="ARBA00023146"/>
    </source>
</evidence>
<dbReference type="PRINTS" id="PR00987">
    <property type="entry name" value="TRNASYNTHGLU"/>
</dbReference>
<dbReference type="GO" id="GO:0006424">
    <property type="term" value="P:glutamyl-tRNA aminoacylation"/>
    <property type="evidence" value="ECO:0007669"/>
    <property type="project" value="InterPro"/>
</dbReference>
<evidence type="ECO:0000256" key="1">
    <source>
        <dbReference type="ARBA" id="ARBA00004496"/>
    </source>
</evidence>
<evidence type="ECO:0000256" key="3">
    <source>
        <dbReference type="ARBA" id="ARBA00011245"/>
    </source>
</evidence>
<dbReference type="InterPro" id="IPR020751">
    <property type="entry name" value="aa-tRNA-synth_I_codon-bd_sub2"/>
</dbReference>
<keyword evidence="7" id="KW-0547">Nucleotide-binding</keyword>
<evidence type="ECO:0000256" key="8">
    <source>
        <dbReference type="ARBA" id="ARBA00022840"/>
    </source>
</evidence>
<evidence type="ECO:0000256" key="4">
    <source>
        <dbReference type="ARBA" id="ARBA00012835"/>
    </source>
</evidence>
<dbReference type="Gene3D" id="3.40.50.620">
    <property type="entry name" value="HUPs"/>
    <property type="match status" value="1"/>
</dbReference>
<comment type="similarity">
    <text evidence="2">Belongs to the class-I aminoacyl-tRNA synthetase family. Glutamate--tRNA ligase type 1 subfamily.</text>
</comment>
<dbReference type="SUPFAM" id="SSF52374">
    <property type="entry name" value="Nucleotidylyl transferase"/>
    <property type="match status" value="1"/>
</dbReference>
<comment type="subcellular location">
    <subcellularLocation>
        <location evidence="1">Cytoplasm</location>
    </subcellularLocation>
</comment>
<dbReference type="GO" id="GO:0005829">
    <property type="term" value="C:cytosol"/>
    <property type="evidence" value="ECO:0007669"/>
    <property type="project" value="TreeGrafter"/>
</dbReference>
<keyword evidence="5" id="KW-0963">Cytoplasm</keyword>
<dbReference type="Gene3D" id="1.10.10.350">
    <property type="match status" value="1"/>
</dbReference>
<dbReference type="InterPro" id="IPR020058">
    <property type="entry name" value="Glu/Gln-tRNA-synth_Ib_cat-dom"/>
</dbReference>
<dbReference type="Pfam" id="PF00749">
    <property type="entry name" value="tRNA-synt_1c"/>
    <property type="match status" value="1"/>
</dbReference>
<reference evidence="14" key="1">
    <citation type="submission" date="2018-06" db="EMBL/GenBank/DDBJ databases">
        <authorList>
            <person name="Zhirakovskaya E."/>
        </authorList>
    </citation>
    <scope>NUCLEOTIDE SEQUENCE</scope>
</reference>
<accession>A0A3B0SMW9</accession>
<dbReference type="InterPro" id="IPR008925">
    <property type="entry name" value="aa_tRNA-synth_I_cd-bd_sf"/>
</dbReference>
<keyword evidence="10 14" id="KW-0030">Aminoacyl-tRNA synthetase</keyword>
<keyword evidence="8" id="KW-0067">ATP-binding</keyword>
<evidence type="ECO:0000256" key="2">
    <source>
        <dbReference type="ARBA" id="ARBA00007894"/>
    </source>
</evidence>
<sequence>MTKVVTRFAPSPTGYLHIGGARTALFNMLFARHHGGQFLLRIEDTDQSRSSQSATEAIISGLNWLGLQADKPPVFQSNAIQRHVEIAKQLLREGKAYPCYLSANELEQEKQQARLEKRKFQSPWRNAAPKDRPQETGFVIRLKTPVDGQTVVDDQVQGRVLFQNRELDDLVLLRADETPTYMLAVVVDDHDMGVTHVIRGDDHLVNAARQNTIYAALAWDLPVYAHIPLIHGPDGKKLSKRHGALGVEQYRDMGYLPEALLNYLLRLGWAHGDQEFFTPQQAIEAFSFDGINKGPSRLDFDKMSHVNGHYLKLADPARLAELVFEFLETENGLVPNEEEKTKIQQALPFLVSRANLLPELVQQIEFLILQRPISRNKKANKAINEERLVYLQQLSKDLAVSQGWDTEQIHIILNRFAEKNDIGFGKFGPILRAAISGGTPAPDLALACSLLGKDETLGRIDDLLVDPLL</sequence>
<name>A0A3B0SMW9_9ZZZZ</name>
<dbReference type="AlphaFoldDB" id="A0A3B0SMW9"/>
<feature type="domain" description="Aminoacyl-tRNA synthetase class I anticodon-binding" evidence="13">
    <location>
        <begin position="318"/>
        <end position="463"/>
    </location>
</feature>
<dbReference type="GO" id="GO:0005524">
    <property type="term" value="F:ATP binding"/>
    <property type="evidence" value="ECO:0007669"/>
    <property type="project" value="UniProtKB-KW"/>
</dbReference>
<dbReference type="Pfam" id="PF19269">
    <property type="entry name" value="Anticodon_2"/>
    <property type="match status" value="1"/>
</dbReference>
<evidence type="ECO:0000259" key="13">
    <source>
        <dbReference type="Pfam" id="PF19269"/>
    </source>
</evidence>
<keyword evidence="6 14" id="KW-0436">Ligase</keyword>
<evidence type="ECO:0000256" key="7">
    <source>
        <dbReference type="ARBA" id="ARBA00022741"/>
    </source>
</evidence>
<dbReference type="NCBIfam" id="TIGR00464">
    <property type="entry name" value="gltX_bact"/>
    <property type="match status" value="1"/>
</dbReference>
<dbReference type="EC" id="6.1.1.17" evidence="4"/>
<evidence type="ECO:0000256" key="11">
    <source>
        <dbReference type="ARBA" id="ARBA00030865"/>
    </source>
</evidence>
<dbReference type="GO" id="GO:0000049">
    <property type="term" value="F:tRNA binding"/>
    <property type="evidence" value="ECO:0007669"/>
    <property type="project" value="InterPro"/>
</dbReference>